<keyword evidence="2" id="KW-1185">Reference proteome</keyword>
<reference evidence="1 2" key="1">
    <citation type="journal article" date="2020" name="Phytopathology">
        <title>Genome Sequence Resources of Colletotrichum truncatum, C. plurivorum, C. musicola, and C. sojae: Four Species Pathogenic to Soybean (Glycine max).</title>
        <authorList>
            <person name="Rogerio F."/>
            <person name="Boufleur T.R."/>
            <person name="Ciampi-Guillardi M."/>
            <person name="Sukno S.A."/>
            <person name="Thon M.R."/>
            <person name="Massola Junior N.S."/>
            <person name="Baroncelli R."/>
        </authorList>
    </citation>
    <scope>NUCLEOTIDE SEQUENCE [LARGE SCALE GENOMIC DNA]</scope>
    <source>
        <strain evidence="1 2">CMES1059</strain>
    </source>
</reference>
<evidence type="ECO:0000313" key="2">
    <source>
        <dbReference type="Proteomes" id="UP000805649"/>
    </source>
</evidence>
<organism evidence="1 2">
    <name type="scientific">Colletotrichum truncatum</name>
    <name type="common">Anthracnose fungus</name>
    <name type="synonym">Colletotrichum capsici</name>
    <dbReference type="NCBI Taxonomy" id="5467"/>
    <lineage>
        <taxon>Eukaryota</taxon>
        <taxon>Fungi</taxon>
        <taxon>Dikarya</taxon>
        <taxon>Ascomycota</taxon>
        <taxon>Pezizomycotina</taxon>
        <taxon>Sordariomycetes</taxon>
        <taxon>Hypocreomycetidae</taxon>
        <taxon>Glomerellales</taxon>
        <taxon>Glomerellaceae</taxon>
        <taxon>Colletotrichum</taxon>
        <taxon>Colletotrichum truncatum species complex</taxon>
    </lineage>
</organism>
<gene>
    <name evidence="1" type="ORF">CTRU02_201324</name>
</gene>
<dbReference type="Proteomes" id="UP000805649">
    <property type="component" value="Unassembled WGS sequence"/>
</dbReference>
<dbReference type="EMBL" id="VUJX02000001">
    <property type="protein sequence ID" value="KAL0943437.1"/>
    <property type="molecule type" value="Genomic_DNA"/>
</dbReference>
<comment type="caution">
    <text evidence="1">The sequence shown here is derived from an EMBL/GenBank/DDBJ whole genome shotgun (WGS) entry which is preliminary data.</text>
</comment>
<name>A0ACC3ZH24_COLTU</name>
<sequence>MEISPPDQTSVSHGSPENATVARGLRIHERHERHLMTKLLHIALRPFKPSLTRPKKVAPEVARLKAPKKTQKLCTVTEVEIDGVWIYDLALKKPLETQCLSNGQRRRRIVYFAGGSWQMLPATQHWAFCTELVRRLDGTRVTIVSCPLAPKNPVSVAFPRIENTYKKILAESTEEGENVIVAGDSSGGNIALCVVLWSLKHQEHETTKPPVALLVISPTTDLRHELETIKQVDKFDPLHTSECINDTAKTWCPGSVDMPTSDGAESKAQGVEWSFEDPRVSPIQADLSYLVQHGVSVHGLTGSYDVLEPEAVVFRDKCKENGVTGEWLSWNGQMHCFPLAFKYGLKESKEAMDWIVHVLEQH</sequence>
<accession>A0ACC3ZH24</accession>
<protein>
    <submittedName>
        <fullName evidence="1">Esterase</fullName>
    </submittedName>
</protein>
<proteinExistence type="predicted"/>
<evidence type="ECO:0000313" key="1">
    <source>
        <dbReference type="EMBL" id="KAL0943437.1"/>
    </source>
</evidence>